<dbReference type="InParanoid" id="A0A674ED02"/>
<dbReference type="SMART" id="SM00369">
    <property type="entry name" value="LRR_TYP"/>
    <property type="match status" value="6"/>
</dbReference>
<keyword evidence="2" id="KW-0677">Repeat</keyword>
<dbReference type="InterPro" id="IPR003591">
    <property type="entry name" value="Leu-rich_rpt_typical-subtyp"/>
</dbReference>
<evidence type="ECO:0000256" key="3">
    <source>
        <dbReference type="SAM" id="MobiDB-lite"/>
    </source>
</evidence>
<feature type="compositionally biased region" description="Basic residues" evidence="3">
    <location>
        <begin position="791"/>
        <end position="806"/>
    </location>
</feature>
<feature type="compositionally biased region" description="Polar residues" evidence="3">
    <location>
        <begin position="1261"/>
        <end position="1345"/>
    </location>
</feature>
<dbReference type="GeneTree" id="ENSGT00940000161095"/>
<dbReference type="Pfam" id="PF13855">
    <property type="entry name" value="LRR_8"/>
    <property type="match status" value="3"/>
</dbReference>
<dbReference type="SUPFAM" id="SSF52058">
    <property type="entry name" value="L domain-like"/>
    <property type="match status" value="1"/>
</dbReference>
<keyword evidence="4" id="KW-1133">Transmembrane helix</keyword>
<feature type="region of interest" description="Disordered" evidence="3">
    <location>
        <begin position="1261"/>
        <end position="1401"/>
    </location>
</feature>
<keyword evidence="4" id="KW-0812">Transmembrane</keyword>
<organism evidence="5 6">
    <name type="scientific">Salmo trutta</name>
    <name type="common">Brown trout</name>
    <dbReference type="NCBI Taxonomy" id="8032"/>
    <lineage>
        <taxon>Eukaryota</taxon>
        <taxon>Metazoa</taxon>
        <taxon>Chordata</taxon>
        <taxon>Craniata</taxon>
        <taxon>Vertebrata</taxon>
        <taxon>Euteleostomi</taxon>
        <taxon>Actinopterygii</taxon>
        <taxon>Neopterygii</taxon>
        <taxon>Teleostei</taxon>
        <taxon>Protacanthopterygii</taxon>
        <taxon>Salmoniformes</taxon>
        <taxon>Salmonidae</taxon>
        <taxon>Salmoninae</taxon>
        <taxon>Salmo</taxon>
    </lineage>
</organism>
<sequence length="1401" mass="150976">MLMLSITHTQSPSSCPASCVVCSEDAVICYKLSNILEAPETTKALMLTDGSIVSVDRHFLSDMSSMTVLSLSHNAITTITHDAFQNLTVLHTLLLDHNHLSSQALGRDTFSWLPRLEILKLGNNALGEVNGSWFHAARALRTLQLEGNRLSRLDATTFASADLQGLETLDLSDNLITYLGRDSFRGLLGLRSLDLSRNQLRSAPPEVFSYLSWMSSLNLELNWWNCTCELRELASFLTSYMEAPDKVLFNGRRMVCVSADNPAVKTMLELTEANCVPTNQNITVQVEAKNAISSRRYTRDLALAAAFCFAGGVGLTLAVVYIVYCKLGMNKSLKVWRDRTGAEEDENGRTAPTQTVTQWDLSRENEALRMAQMGLETKLIIPNCHLQPWDRERTMFDLRIGKDGGHFTCPHCGPAVSGSAMEQGVGDGHLGAALHMLRQGGGHPNKMESLAMTEERDERKRHVPQQALISKTEDLSGQRSLVGPPQGQSNHILSQEELLYHQQSLNIKSHDGSNGNNQLLGGRSYYSPAHRNMPTHKSLKDEMVRPGNHIGLDNRPSEMDSQSEHGRNVPDCQPQTVSCVNCYRTYEYGQPGEKVRDVLYDSARESAGYDGSPNHNPLTRLNTRMSMNYNQSNMDIYAKHASKQRSVTFDLERSGVHVVDVQRMNHDREDKHDRIKSSRKAENGDKQILSYESIGRSVRSNGLEREDHSKRHKHKAQSDGLLKVKLNLNPLKKSKVHPRKNSHKRLEQGDRERTDSKNRKQLKMRGKDGKGKRHNQEESKKKTDKSNKANSSHKNKANQSSRKKSTTSKSKETDDNEDDDGDQEEEDPVPQENNASSKQKKTNSKSKHQEGSNGDHSKKNRAAQDQKTDVTQNKSGGETEESGGAPIPSNVSPYQSYLNGAGGSSANGQQVEQYRNGQGQAPIPEVPQHPGYLGDGVTLQRTLSSPQLSAAKPLKGMERTSSYSDLAVQGGNSILLQNTVAPNTIYGGNSQAQSLSREGSLGPPSLLTNIPPTSPLYTDNAGSSPVNPLVQLLSQSVRGNSNQGAMIGSQPAQGPGTLNGQNISQLAQGPGSLNGQNITQLAQGPGSLNGQNISQLAQGPGSLNGQNISQLAQGPGSLNGQNISQLAQGPGSLNGQNISQLAQGPGSLNGQNITQLAQGPGSLNGQNISQLAQGPGSLNGQNISQLAQGPGSLNGQNISQLDQGPGSLNGQNISQLAQGPGSLNGQNISQLAQGPGSLNGQNIFQLAQGPGSLNGQNISQLAQGPGSLNGQNISQLAQGPGSLNGQNISQLAQGPGSLNGQNISQLAQGPGSLNGQNISQLAQGPGSLNGQNISQLAQGSSSGPGSLNEESLSNNNSMNPAVAPVLQEYLSSAEGSPRRIRLVLPERTTNRSPTALERKIR</sequence>
<dbReference type="InterPro" id="IPR032675">
    <property type="entry name" value="LRR_dom_sf"/>
</dbReference>
<feature type="compositionally biased region" description="Polar residues" evidence="3">
    <location>
        <begin position="889"/>
        <end position="899"/>
    </location>
</feature>
<dbReference type="PANTHER" id="PTHR24366">
    <property type="entry name" value="IG(IMMUNOGLOBULIN) AND LRR(LEUCINE RICH REPEAT) DOMAINS"/>
    <property type="match status" value="1"/>
</dbReference>
<accession>A0A674ED02</accession>
<feature type="region of interest" description="Disordered" evidence="3">
    <location>
        <begin position="440"/>
        <end position="489"/>
    </location>
</feature>
<dbReference type="Proteomes" id="UP000472277">
    <property type="component" value="Chromosome 31"/>
</dbReference>
<keyword evidence="4" id="KW-0472">Membrane</keyword>
<feature type="compositionally biased region" description="Basic and acidic residues" evidence="3">
    <location>
        <begin position="665"/>
        <end position="685"/>
    </location>
</feature>
<keyword evidence="1" id="KW-0433">Leucine-rich repeat</keyword>
<feature type="region of interest" description="Disordered" evidence="3">
    <location>
        <begin position="1187"/>
        <end position="1211"/>
    </location>
</feature>
<feature type="compositionally biased region" description="Acidic residues" evidence="3">
    <location>
        <begin position="814"/>
        <end position="829"/>
    </location>
</feature>
<reference evidence="5" key="2">
    <citation type="submission" date="2025-09" db="UniProtKB">
        <authorList>
            <consortium name="Ensembl"/>
        </authorList>
    </citation>
    <scope>IDENTIFICATION</scope>
</reference>
<feature type="region of interest" description="Disordered" evidence="3">
    <location>
        <begin position="665"/>
        <end position="938"/>
    </location>
</feature>
<name>A0A674ED02_SALTR</name>
<dbReference type="OMA" id="DHSKRHK"/>
<proteinExistence type="predicted"/>
<feature type="compositionally biased region" description="Low complexity" evidence="3">
    <location>
        <begin position="1346"/>
        <end position="1357"/>
    </location>
</feature>
<feature type="compositionally biased region" description="Basic and acidic residues" evidence="3">
    <location>
        <begin position="765"/>
        <end position="787"/>
    </location>
</feature>
<dbReference type="Ensembl" id="ENSSTUT00000113502.1">
    <property type="protein sequence ID" value="ENSSTUP00000105875.1"/>
    <property type="gene ID" value="ENSSTUG00000047219.1"/>
</dbReference>
<gene>
    <name evidence="5" type="primary">LOC115169196</name>
</gene>
<dbReference type="Gene3D" id="3.80.10.10">
    <property type="entry name" value="Ribonuclease Inhibitor"/>
    <property type="match status" value="2"/>
</dbReference>
<feature type="compositionally biased region" description="Basic and acidic residues" evidence="3">
    <location>
        <begin position="744"/>
        <end position="758"/>
    </location>
</feature>
<evidence type="ECO:0000256" key="2">
    <source>
        <dbReference type="ARBA" id="ARBA00022737"/>
    </source>
</evidence>
<evidence type="ECO:0000256" key="4">
    <source>
        <dbReference type="SAM" id="Phobius"/>
    </source>
</evidence>
<reference evidence="5" key="1">
    <citation type="submission" date="2025-08" db="UniProtKB">
        <authorList>
            <consortium name="Ensembl"/>
        </authorList>
    </citation>
    <scope>IDENTIFICATION</scope>
</reference>
<dbReference type="PROSITE" id="PS51450">
    <property type="entry name" value="LRR"/>
    <property type="match status" value="2"/>
</dbReference>
<feature type="region of interest" description="Disordered" evidence="3">
    <location>
        <begin position="1040"/>
        <end position="1152"/>
    </location>
</feature>
<feature type="compositionally biased region" description="Basic residues" evidence="3">
    <location>
        <begin position="732"/>
        <end position="743"/>
    </location>
</feature>
<feature type="transmembrane region" description="Helical" evidence="4">
    <location>
        <begin position="301"/>
        <end position="324"/>
    </location>
</feature>
<protein>
    <submittedName>
        <fullName evidence="5">Uncharacterized LOC115169196</fullName>
    </submittedName>
</protein>
<evidence type="ECO:0000313" key="6">
    <source>
        <dbReference type="Proteomes" id="UP000472277"/>
    </source>
</evidence>
<feature type="compositionally biased region" description="Polar residues" evidence="3">
    <location>
        <begin position="906"/>
        <end position="919"/>
    </location>
</feature>
<evidence type="ECO:0000256" key="1">
    <source>
        <dbReference type="ARBA" id="ARBA00022614"/>
    </source>
</evidence>
<dbReference type="InterPro" id="IPR001611">
    <property type="entry name" value="Leu-rich_rpt"/>
</dbReference>
<dbReference type="PANTHER" id="PTHR24366:SF96">
    <property type="entry name" value="LEUCINE RICH REPEAT CONTAINING 53"/>
    <property type="match status" value="1"/>
</dbReference>
<feature type="compositionally biased region" description="Low complexity" evidence="3">
    <location>
        <begin position="721"/>
        <end position="731"/>
    </location>
</feature>
<keyword evidence="6" id="KW-1185">Reference proteome</keyword>
<feature type="compositionally biased region" description="Basic and acidic residues" evidence="3">
    <location>
        <begin position="847"/>
        <end position="868"/>
    </location>
</feature>
<evidence type="ECO:0000313" key="5">
    <source>
        <dbReference type="Ensembl" id="ENSSTUP00000105875.1"/>
    </source>
</evidence>